<dbReference type="EMBL" id="CAJJDM010000052">
    <property type="protein sequence ID" value="CAD8074243.1"/>
    <property type="molecule type" value="Genomic_DNA"/>
</dbReference>
<protein>
    <submittedName>
        <fullName evidence="1">Uncharacterized protein</fullName>
    </submittedName>
</protein>
<dbReference type="AlphaFoldDB" id="A0A8S1M8U1"/>
<proteinExistence type="predicted"/>
<sequence>MNFGKPRGGSSGSTWEKLKKSIYPTNKAEREKRKKQFLDVAIFVASIVVVSVFEKRIQTLLKVDKSELTQFSNMQQSMHAAY</sequence>
<reference evidence="1" key="1">
    <citation type="submission" date="2021-01" db="EMBL/GenBank/DDBJ databases">
        <authorList>
            <consortium name="Genoscope - CEA"/>
            <person name="William W."/>
        </authorList>
    </citation>
    <scope>NUCLEOTIDE SEQUENCE</scope>
</reference>
<evidence type="ECO:0000313" key="1">
    <source>
        <dbReference type="EMBL" id="CAD8074243.1"/>
    </source>
</evidence>
<keyword evidence="2" id="KW-1185">Reference proteome</keyword>
<evidence type="ECO:0000313" key="2">
    <source>
        <dbReference type="Proteomes" id="UP000688137"/>
    </source>
</evidence>
<organism evidence="1 2">
    <name type="scientific">Paramecium primaurelia</name>
    <dbReference type="NCBI Taxonomy" id="5886"/>
    <lineage>
        <taxon>Eukaryota</taxon>
        <taxon>Sar</taxon>
        <taxon>Alveolata</taxon>
        <taxon>Ciliophora</taxon>
        <taxon>Intramacronucleata</taxon>
        <taxon>Oligohymenophorea</taxon>
        <taxon>Peniculida</taxon>
        <taxon>Parameciidae</taxon>
        <taxon>Paramecium</taxon>
    </lineage>
</organism>
<accession>A0A8S1M8U1</accession>
<gene>
    <name evidence="1" type="ORF">PPRIM_AZ9-3.1.T0520150</name>
</gene>
<name>A0A8S1M8U1_PARPR</name>
<dbReference type="Proteomes" id="UP000688137">
    <property type="component" value="Unassembled WGS sequence"/>
</dbReference>
<comment type="caution">
    <text evidence="1">The sequence shown here is derived from an EMBL/GenBank/DDBJ whole genome shotgun (WGS) entry which is preliminary data.</text>
</comment>